<comment type="caution">
    <text evidence="1">The sequence shown here is derived from an EMBL/GenBank/DDBJ whole genome shotgun (WGS) entry which is preliminary data.</text>
</comment>
<dbReference type="Proteomes" id="UP000237819">
    <property type="component" value="Unassembled WGS sequence"/>
</dbReference>
<gene>
    <name evidence="1" type="ORF">C5Y93_02005</name>
</gene>
<dbReference type="OrthoDB" id="8859697at2"/>
<name>A0A2S8GTU1_9BACT</name>
<organism evidence="1 2">
    <name type="scientific">Blastopirellula marina</name>
    <dbReference type="NCBI Taxonomy" id="124"/>
    <lineage>
        <taxon>Bacteria</taxon>
        <taxon>Pseudomonadati</taxon>
        <taxon>Planctomycetota</taxon>
        <taxon>Planctomycetia</taxon>
        <taxon>Pirellulales</taxon>
        <taxon>Pirellulaceae</taxon>
        <taxon>Blastopirellula</taxon>
    </lineage>
</organism>
<accession>A0A2S8GTU1</accession>
<dbReference type="AlphaFoldDB" id="A0A2S8GTU1"/>
<dbReference type="EMBL" id="PUHZ01000003">
    <property type="protein sequence ID" value="PQO47839.1"/>
    <property type="molecule type" value="Genomic_DNA"/>
</dbReference>
<reference evidence="1 2" key="1">
    <citation type="submission" date="2018-02" db="EMBL/GenBank/DDBJ databases">
        <title>Comparative genomes isolates from brazilian mangrove.</title>
        <authorList>
            <person name="Araujo J.E."/>
            <person name="Taketani R.G."/>
            <person name="Silva M.C.P."/>
            <person name="Loureco M.V."/>
            <person name="Andreote F.D."/>
        </authorList>
    </citation>
    <scope>NUCLEOTIDE SEQUENCE [LARGE SCALE GENOMIC DNA]</scope>
    <source>
        <strain evidence="1 2">Nap-Phe MGV</strain>
    </source>
</reference>
<evidence type="ECO:0000313" key="1">
    <source>
        <dbReference type="EMBL" id="PQO47839.1"/>
    </source>
</evidence>
<protein>
    <submittedName>
        <fullName evidence="1">Uncharacterized protein</fullName>
    </submittedName>
</protein>
<dbReference type="RefSeq" id="WP_105333711.1">
    <property type="nucleotide sequence ID" value="NZ_PUHZ01000003.1"/>
</dbReference>
<sequence length="231" mass="25473">MIDDLKPLLQIFDPVPQDLQDYYLQVIRNDLVAKSASAVGLFDPQTCIDTTVNFRSFHPVVSELELLALDDANTSDTHFYSPGMPLPGSVFYLCHDGDSRFVFPNLASYLAAVEETIATGGFVTDHHPDARIYAPDQEQLTQAIRSQYNGESYDELVLVTLIKTSTLSDVDLFSEIATDVDFYLGEAIAEQILAQPSMNLLPVAEACAQHKHPQVSKPGKKAIRAIRELAG</sequence>
<evidence type="ECO:0000313" key="2">
    <source>
        <dbReference type="Proteomes" id="UP000237819"/>
    </source>
</evidence>
<proteinExistence type="predicted"/>